<keyword evidence="1" id="KW-0472">Membrane</keyword>
<proteinExistence type="predicted"/>
<dbReference type="OrthoDB" id="7066136at2"/>
<sequence>MLRGMTSARLVALFLLGGALLNFPLLALWDKDLTIFGVPLFPAALFIIWAGLIASLAWLMEYDEH</sequence>
<dbReference type="AlphaFoldDB" id="A0A1T4X1G0"/>
<dbReference type="RefSeq" id="WP_078922871.1">
    <property type="nucleotide sequence ID" value="NZ_FUYB01000011.1"/>
</dbReference>
<keyword evidence="1" id="KW-0812">Transmembrane</keyword>
<dbReference type="EMBL" id="FUYB01000011">
    <property type="protein sequence ID" value="SKA83414.1"/>
    <property type="molecule type" value="Genomic_DNA"/>
</dbReference>
<evidence type="ECO:0000256" key="1">
    <source>
        <dbReference type="SAM" id="Phobius"/>
    </source>
</evidence>
<dbReference type="STRING" id="92487.SAMN02745130_02401"/>
<keyword evidence="1" id="KW-1133">Transmembrane helix</keyword>
<accession>A0A1T4X1G0</accession>
<feature type="transmembrane region" description="Helical" evidence="1">
    <location>
        <begin position="37"/>
        <end position="59"/>
    </location>
</feature>
<keyword evidence="3" id="KW-1185">Reference proteome</keyword>
<evidence type="ECO:0000313" key="3">
    <source>
        <dbReference type="Proteomes" id="UP000190460"/>
    </source>
</evidence>
<protein>
    <recommendedName>
        <fullName evidence="4">DUF3311 domain-containing protein</fullName>
    </recommendedName>
</protein>
<dbReference type="Proteomes" id="UP000190460">
    <property type="component" value="Unassembled WGS sequence"/>
</dbReference>
<evidence type="ECO:0008006" key="4">
    <source>
        <dbReference type="Google" id="ProtNLM"/>
    </source>
</evidence>
<organism evidence="2 3">
    <name type="scientific">Thiothrix eikelboomii</name>
    <dbReference type="NCBI Taxonomy" id="92487"/>
    <lineage>
        <taxon>Bacteria</taxon>
        <taxon>Pseudomonadati</taxon>
        <taxon>Pseudomonadota</taxon>
        <taxon>Gammaproteobacteria</taxon>
        <taxon>Thiotrichales</taxon>
        <taxon>Thiotrichaceae</taxon>
        <taxon>Thiothrix</taxon>
    </lineage>
</organism>
<gene>
    <name evidence="2" type="ORF">SAMN02745130_02401</name>
</gene>
<evidence type="ECO:0000313" key="2">
    <source>
        <dbReference type="EMBL" id="SKA83414.1"/>
    </source>
</evidence>
<reference evidence="2 3" key="1">
    <citation type="submission" date="2017-02" db="EMBL/GenBank/DDBJ databases">
        <authorList>
            <person name="Peterson S.W."/>
        </authorList>
    </citation>
    <scope>NUCLEOTIDE SEQUENCE [LARGE SCALE GENOMIC DNA]</scope>
    <source>
        <strain evidence="2 3">ATCC 49788</strain>
    </source>
</reference>
<name>A0A1T4X1G0_9GAMM</name>